<reference evidence="1 2" key="1">
    <citation type="submission" date="2019-07" db="EMBL/GenBank/DDBJ databases">
        <authorList>
            <person name="Duangmal K."/>
            <person name="Teo W.F.A."/>
        </authorList>
    </citation>
    <scope>NUCLEOTIDE SEQUENCE [LARGE SCALE GENOMIC DNA]</scope>
    <source>
        <strain evidence="1 2">TBRC 6029</strain>
    </source>
</reference>
<gene>
    <name evidence="1" type="ORF">FNH05_13250</name>
</gene>
<dbReference type="EMBL" id="VJWX01000105">
    <property type="protein sequence ID" value="TVT52230.1"/>
    <property type="molecule type" value="Genomic_DNA"/>
</dbReference>
<evidence type="ECO:0000313" key="1">
    <source>
        <dbReference type="EMBL" id="TVT52230.1"/>
    </source>
</evidence>
<name>A0A558CTZ2_9PSEU</name>
<dbReference type="OrthoDB" id="3556805at2"/>
<sequence>MFSLSELQEQLGAFRAKLAEAMEHTNRAVELLDEARETIVSAFDQAKPWLPPELAAAHDRLRQDADRLAAVDRLMSAYQAQL</sequence>
<comment type="caution">
    <text evidence="1">The sequence shown here is derived from an EMBL/GenBank/DDBJ whole genome shotgun (WGS) entry which is preliminary data.</text>
</comment>
<dbReference type="AlphaFoldDB" id="A0A558CTZ2"/>
<dbReference type="Proteomes" id="UP000320011">
    <property type="component" value="Unassembled WGS sequence"/>
</dbReference>
<protein>
    <submittedName>
        <fullName evidence="1">Uncharacterized protein</fullName>
    </submittedName>
</protein>
<evidence type="ECO:0000313" key="2">
    <source>
        <dbReference type="Proteomes" id="UP000320011"/>
    </source>
</evidence>
<accession>A0A558CTZ2</accession>
<keyword evidence="2" id="KW-1185">Reference proteome</keyword>
<proteinExistence type="predicted"/>
<reference evidence="1 2" key="2">
    <citation type="submission" date="2019-08" db="EMBL/GenBank/DDBJ databases">
        <title>Amycolatopsis acidicola sp. nov., isolated from peat swamp forest soil.</title>
        <authorList>
            <person name="Srisuk N."/>
        </authorList>
    </citation>
    <scope>NUCLEOTIDE SEQUENCE [LARGE SCALE GENOMIC DNA]</scope>
    <source>
        <strain evidence="1 2">TBRC 6029</strain>
    </source>
</reference>
<organism evidence="1 2">
    <name type="scientific">Amycolatopsis rhizosphaerae</name>
    <dbReference type="NCBI Taxonomy" id="2053003"/>
    <lineage>
        <taxon>Bacteria</taxon>
        <taxon>Bacillati</taxon>
        <taxon>Actinomycetota</taxon>
        <taxon>Actinomycetes</taxon>
        <taxon>Pseudonocardiales</taxon>
        <taxon>Pseudonocardiaceae</taxon>
        <taxon>Amycolatopsis</taxon>
    </lineage>
</organism>
<dbReference type="RefSeq" id="WP_144587918.1">
    <property type="nucleotide sequence ID" value="NZ_VJWX01000105.1"/>
</dbReference>